<evidence type="ECO:0000313" key="2">
    <source>
        <dbReference type="EMBL" id="JAD97037.1"/>
    </source>
</evidence>
<name>A0A0A9ELX4_ARUDO</name>
<sequence length="65" mass="7350">MCSSRAPEQDPRRPHEKDPHARMTRTPLPSLQSSTRNRTSSRTYGSKGKSTTGLEVKLIFTYVCI</sequence>
<feature type="compositionally biased region" description="Basic and acidic residues" evidence="1">
    <location>
        <begin position="7"/>
        <end position="21"/>
    </location>
</feature>
<feature type="region of interest" description="Disordered" evidence="1">
    <location>
        <begin position="1"/>
        <end position="50"/>
    </location>
</feature>
<evidence type="ECO:0000256" key="1">
    <source>
        <dbReference type="SAM" id="MobiDB-lite"/>
    </source>
</evidence>
<protein>
    <submittedName>
        <fullName evidence="2">Uncharacterized protein</fullName>
    </submittedName>
</protein>
<accession>A0A0A9ELX4</accession>
<reference evidence="2" key="2">
    <citation type="journal article" date="2015" name="Data Brief">
        <title>Shoot transcriptome of the giant reed, Arundo donax.</title>
        <authorList>
            <person name="Barrero R.A."/>
            <person name="Guerrero F.D."/>
            <person name="Moolhuijzen P."/>
            <person name="Goolsby J.A."/>
            <person name="Tidwell J."/>
            <person name="Bellgard S.E."/>
            <person name="Bellgard M.I."/>
        </authorList>
    </citation>
    <scope>NUCLEOTIDE SEQUENCE</scope>
    <source>
        <tissue evidence="2">Shoot tissue taken approximately 20 cm above the soil surface</tissue>
    </source>
</reference>
<organism evidence="2">
    <name type="scientific">Arundo donax</name>
    <name type="common">Giant reed</name>
    <name type="synonym">Donax arundinaceus</name>
    <dbReference type="NCBI Taxonomy" id="35708"/>
    <lineage>
        <taxon>Eukaryota</taxon>
        <taxon>Viridiplantae</taxon>
        <taxon>Streptophyta</taxon>
        <taxon>Embryophyta</taxon>
        <taxon>Tracheophyta</taxon>
        <taxon>Spermatophyta</taxon>
        <taxon>Magnoliopsida</taxon>
        <taxon>Liliopsida</taxon>
        <taxon>Poales</taxon>
        <taxon>Poaceae</taxon>
        <taxon>PACMAD clade</taxon>
        <taxon>Arundinoideae</taxon>
        <taxon>Arundineae</taxon>
        <taxon>Arundo</taxon>
    </lineage>
</organism>
<dbReference type="EMBL" id="GBRH01200858">
    <property type="protein sequence ID" value="JAD97037.1"/>
    <property type="molecule type" value="Transcribed_RNA"/>
</dbReference>
<proteinExistence type="predicted"/>
<dbReference type="AlphaFoldDB" id="A0A0A9ELX4"/>
<reference evidence="2" key="1">
    <citation type="submission" date="2014-09" db="EMBL/GenBank/DDBJ databases">
        <authorList>
            <person name="Magalhaes I.L.F."/>
            <person name="Oliveira U."/>
            <person name="Santos F.R."/>
            <person name="Vidigal T.H.D.A."/>
            <person name="Brescovit A.D."/>
            <person name="Santos A.J."/>
        </authorList>
    </citation>
    <scope>NUCLEOTIDE SEQUENCE</scope>
    <source>
        <tissue evidence="2">Shoot tissue taken approximately 20 cm above the soil surface</tissue>
    </source>
</reference>
<feature type="compositionally biased region" description="Low complexity" evidence="1">
    <location>
        <begin position="33"/>
        <end position="43"/>
    </location>
</feature>